<accession>A0A8X6NYP3</accession>
<keyword evidence="3" id="KW-1185">Reference proteome</keyword>
<dbReference type="Proteomes" id="UP000887013">
    <property type="component" value="Unassembled WGS sequence"/>
</dbReference>
<evidence type="ECO:0000256" key="1">
    <source>
        <dbReference type="SAM" id="MobiDB-lite"/>
    </source>
</evidence>
<evidence type="ECO:0000313" key="2">
    <source>
        <dbReference type="EMBL" id="GFT39087.1"/>
    </source>
</evidence>
<protein>
    <submittedName>
        <fullName evidence="2">Uncharacterized protein</fullName>
    </submittedName>
</protein>
<sequence length="99" mass="11561">MDRFSSAEMEGKGDDLSGWSNDDRKRKLWETSEIPRSSIKRLKTNVLTVTATVSNCNPITDFCLYHLNRFHNFGIRKRNLLDEMVFFPPVFINKMVFAD</sequence>
<reference evidence="2" key="1">
    <citation type="submission" date="2020-08" db="EMBL/GenBank/DDBJ databases">
        <title>Multicomponent nature underlies the extraordinary mechanical properties of spider dragline silk.</title>
        <authorList>
            <person name="Kono N."/>
            <person name="Nakamura H."/>
            <person name="Mori M."/>
            <person name="Yoshida Y."/>
            <person name="Ohtoshi R."/>
            <person name="Malay A.D."/>
            <person name="Moran D.A.P."/>
            <person name="Tomita M."/>
            <person name="Numata K."/>
            <person name="Arakawa K."/>
        </authorList>
    </citation>
    <scope>NUCLEOTIDE SEQUENCE</scope>
</reference>
<evidence type="ECO:0000313" key="3">
    <source>
        <dbReference type="Proteomes" id="UP000887013"/>
    </source>
</evidence>
<gene>
    <name evidence="2" type="ORF">NPIL_91011</name>
</gene>
<proteinExistence type="predicted"/>
<comment type="caution">
    <text evidence="2">The sequence shown here is derived from an EMBL/GenBank/DDBJ whole genome shotgun (WGS) entry which is preliminary data.</text>
</comment>
<dbReference type="AlphaFoldDB" id="A0A8X6NYP3"/>
<dbReference type="EMBL" id="BMAW01109585">
    <property type="protein sequence ID" value="GFT39087.1"/>
    <property type="molecule type" value="Genomic_DNA"/>
</dbReference>
<name>A0A8X6NYP3_NEPPI</name>
<organism evidence="2 3">
    <name type="scientific">Nephila pilipes</name>
    <name type="common">Giant wood spider</name>
    <name type="synonym">Nephila maculata</name>
    <dbReference type="NCBI Taxonomy" id="299642"/>
    <lineage>
        <taxon>Eukaryota</taxon>
        <taxon>Metazoa</taxon>
        <taxon>Ecdysozoa</taxon>
        <taxon>Arthropoda</taxon>
        <taxon>Chelicerata</taxon>
        <taxon>Arachnida</taxon>
        <taxon>Araneae</taxon>
        <taxon>Araneomorphae</taxon>
        <taxon>Entelegynae</taxon>
        <taxon>Araneoidea</taxon>
        <taxon>Nephilidae</taxon>
        <taxon>Nephila</taxon>
    </lineage>
</organism>
<feature type="region of interest" description="Disordered" evidence="1">
    <location>
        <begin position="1"/>
        <end position="22"/>
    </location>
</feature>